<reference evidence="3 4" key="1">
    <citation type="submission" date="2023-06" db="EMBL/GenBank/DDBJ databases">
        <title>Pelomonas sp. APW6 16S ribosomal RNA gene genome sequencing and assembly.</title>
        <authorList>
            <person name="Woo H."/>
        </authorList>
    </citation>
    <scope>NUCLEOTIDE SEQUENCE [LARGE SCALE GENOMIC DNA]</scope>
    <source>
        <strain evidence="3 4">APW6</strain>
    </source>
</reference>
<evidence type="ECO:0000256" key="1">
    <source>
        <dbReference type="SAM" id="MobiDB-lite"/>
    </source>
</evidence>
<gene>
    <name evidence="3" type="ORF">QRD43_19555</name>
</gene>
<protein>
    <recommendedName>
        <fullName evidence="5">DUF58 domain-containing protein</fullName>
    </recommendedName>
</protein>
<comment type="caution">
    <text evidence="3">The sequence shown here is derived from an EMBL/GenBank/DDBJ whole genome shotgun (WGS) entry which is preliminary data.</text>
</comment>
<evidence type="ECO:0000313" key="4">
    <source>
        <dbReference type="Proteomes" id="UP001238603"/>
    </source>
</evidence>
<feature type="region of interest" description="Disordered" evidence="1">
    <location>
        <begin position="1"/>
        <end position="69"/>
    </location>
</feature>
<proteinExistence type="predicted"/>
<dbReference type="RefSeq" id="WP_285984175.1">
    <property type="nucleotide sequence ID" value="NZ_JASVDS010000006.1"/>
</dbReference>
<feature type="transmembrane region" description="Helical" evidence="2">
    <location>
        <begin position="107"/>
        <end position="127"/>
    </location>
</feature>
<dbReference type="Proteomes" id="UP001238603">
    <property type="component" value="Unassembled WGS sequence"/>
</dbReference>
<evidence type="ECO:0000256" key="2">
    <source>
        <dbReference type="SAM" id="Phobius"/>
    </source>
</evidence>
<keyword evidence="2" id="KW-0472">Membrane</keyword>
<evidence type="ECO:0000313" key="3">
    <source>
        <dbReference type="EMBL" id="MDL5034105.1"/>
    </source>
</evidence>
<keyword evidence="2" id="KW-0812">Transmembrane</keyword>
<sequence>MHPDNKNKKVRGLTTESATRPDPRPSWPDLPRPSSARASPPPLGEPSTDRPTRPPPDGPAPLFDPAPARHAGAPLRSRRRLALSWFVALFWNIVAFPMASLALLRPISLWTCAISLLVVGLGLALLWEALHQTWLAWHYQGSRLQIRPARPRAGQPLSIDLHLPRRARETWPPGETPRWCLTQHRIDETTSGSPEREVECIECPARWQDLGAAGLHLSARLVVPADAPPDGSPRGRETVAWRLSLRTADGRILQDYGVPVAGGDPTHLSPASAPASPTPPDRFAPTSGPAPAVDIPPMPPDARPPRLPPAVQWHETPAAGRLVFAQAGWRGVGGLALLCALAVALPSPGGRGGLSLLLLTASLALGMHGLTRHWTLWVHDEGLLLERRSWLWLTRVSLPASALQGLSRRETHQRRRSGRLQDFHALHTSAPLADGGTRLSPGLPGRESAEALAGFLRWAFAQRQGRFSPGARRDVRRTSVSQPGWGLALLVAVLVWLLQRH</sequence>
<name>A0ABT7LPL5_9BURK</name>
<feature type="compositionally biased region" description="Pro residues" evidence="1">
    <location>
        <begin position="294"/>
        <end position="308"/>
    </location>
</feature>
<feature type="compositionally biased region" description="Pro residues" evidence="1">
    <location>
        <begin position="53"/>
        <end position="64"/>
    </location>
</feature>
<keyword evidence="2" id="KW-1133">Transmembrane helix</keyword>
<accession>A0ABT7LPL5</accession>
<organism evidence="3 4">
    <name type="scientific">Roseateles subflavus</name>
    <dbReference type="NCBI Taxonomy" id="3053353"/>
    <lineage>
        <taxon>Bacteria</taxon>
        <taxon>Pseudomonadati</taxon>
        <taxon>Pseudomonadota</taxon>
        <taxon>Betaproteobacteria</taxon>
        <taxon>Burkholderiales</taxon>
        <taxon>Sphaerotilaceae</taxon>
        <taxon>Roseateles</taxon>
    </lineage>
</organism>
<feature type="transmembrane region" description="Helical" evidence="2">
    <location>
        <begin position="81"/>
        <end position="101"/>
    </location>
</feature>
<feature type="region of interest" description="Disordered" evidence="1">
    <location>
        <begin position="258"/>
        <end position="311"/>
    </location>
</feature>
<dbReference type="EMBL" id="JASVDS010000006">
    <property type="protein sequence ID" value="MDL5034105.1"/>
    <property type="molecule type" value="Genomic_DNA"/>
</dbReference>
<evidence type="ECO:0008006" key="5">
    <source>
        <dbReference type="Google" id="ProtNLM"/>
    </source>
</evidence>
<keyword evidence="4" id="KW-1185">Reference proteome</keyword>